<reference evidence="1" key="1">
    <citation type="journal article" date="2020" name="Nature">
        <title>Giant virus diversity and host interactions through global metagenomics.</title>
        <authorList>
            <person name="Schulz F."/>
            <person name="Roux S."/>
            <person name="Paez-Espino D."/>
            <person name="Jungbluth S."/>
            <person name="Walsh D.A."/>
            <person name="Denef V.J."/>
            <person name="McMahon K.D."/>
            <person name="Konstantinidis K.T."/>
            <person name="Eloe-Fadrosh E.A."/>
            <person name="Kyrpides N.C."/>
            <person name="Woyke T."/>
        </authorList>
    </citation>
    <scope>NUCLEOTIDE SEQUENCE</scope>
    <source>
        <strain evidence="1">GVMAG-M-3300023179-82</strain>
    </source>
</reference>
<dbReference type="EMBL" id="MN739898">
    <property type="protein sequence ID" value="QHT76618.1"/>
    <property type="molecule type" value="Genomic_DNA"/>
</dbReference>
<accession>A0A6C0H7T3</accession>
<dbReference type="AlphaFoldDB" id="A0A6C0H7T3"/>
<organism evidence="1">
    <name type="scientific">viral metagenome</name>
    <dbReference type="NCBI Taxonomy" id="1070528"/>
    <lineage>
        <taxon>unclassified sequences</taxon>
        <taxon>metagenomes</taxon>
        <taxon>organismal metagenomes</taxon>
    </lineage>
</organism>
<evidence type="ECO:0000313" key="1">
    <source>
        <dbReference type="EMBL" id="QHT76618.1"/>
    </source>
</evidence>
<proteinExistence type="predicted"/>
<sequence length="710" mass="84847">MVDITDVYVLLSSDITNINYNYDNSLIIYKVSNNILNNYIHKINSKNMTKEELIKYNILNYELKDINIVIPIFNIKFTDLILYLEQYNETYILKNIYNIVLLNLYFKYSNKEIITHMINNIHTSNINHNFDITNVFNQRLIKHHTITNTYDYMLEIERPLTYVDISSSLINKLTFEDSDFSNDEIFKLISILNEEQKFLLFFHLLINDKYYTNIINNYNILLMMDKCIETYIDLYGYLLRFTWKKLYYDECSNIENTPNKTYIFDINTASILKTINYNHYAPLLNPFIALDIDKKYLDPPRIFGGLYDYSVSENIKKICDLNEFKKNFNIYCTHNSELNLFENVNFKEYNCYIVGSTLTACIQKNILIKNIFKDKSFENYLNEYYSTSDIDILFIESDKYLFINKASKLINQLKINLYKIHQINNINLEIILNKTICLIVSPLFIEQNIDSNINNIIDYIHDENVIQLFEKYYLEINKQFDIEYSRNIFNKNIIINTIYKIKIDNNIYYDNNISIKYKIKSKYLLHDLEIFHVNENKIENIISKFHLPCVRCYYDGHNVFLLPSAITAFITYMNLDYKYIASTVSPIDIFMKNKIRGYGLFLNNSEKKCISRHISIKYPYIKNIFSPIYLNTYLNEFNKNENNNIDKYDIKYITKFNNIKSYYPSTNNGLLLSSRFSKKLNICEINYHKYIENNILKIKLISLTWDLSHL</sequence>
<name>A0A6C0H7T3_9ZZZZ</name>
<protein>
    <submittedName>
        <fullName evidence="1">Uncharacterized protein</fullName>
    </submittedName>
</protein>